<dbReference type="PANTHER" id="PTHR11909">
    <property type="entry name" value="CASEIN KINASE-RELATED"/>
    <property type="match status" value="1"/>
</dbReference>
<reference evidence="2" key="1">
    <citation type="journal article" date="2013" name="Genetics">
        <title>The draft genome and transcriptome of Panagrellus redivivus are shaped by the harsh demands of a free-living lifestyle.</title>
        <authorList>
            <person name="Srinivasan J."/>
            <person name="Dillman A.R."/>
            <person name="Macchietto M.G."/>
            <person name="Heikkinen L."/>
            <person name="Lakso M."/>
            <person name="Fracchia K.M."/>
            <person name="Antoshechkin I."/>
            <person name="Mortazavi A."/>
            <person name="Wong G."/>
            <person name="Sternberg P.W."/>
        </authorList>
    </citation>
    <scope>NUCLEOTIDE SEQUENCE [LARGE SCALE GENOMIC DNA]</scope>
    <source>
        <strain evidence="2">MT8872</strain>
    </source>
</reference>
<dbReference type="InterPro" id="IPR011009">
    <property type="entry name" value="Kinase-like_dom_sf"/>
</dbReference>
<evidence type="ECO:0000313" key="2">
    <source>
        <dbReference type="Proteomes" id="UP000492821"/>
    </source>
</evidence>
<dbReference type="AlphaFoldDB" id="A0A7E4V8Y3"/>
<accession>A0A7E4V8Y3</accession>
<evidence type="ECO:0000313" key="3">
    <source>
        <dbReference type="WBParaSite" id="Pan_g17441.t1"/>
    </source>
</evidence>
<dbReference type="Gene3D" id="1.10.510.10">
    <property type="entry name" value="Transferase(Phosphotransferase) domain 1"/>
    <property type="match status" value="1"/>
</dbReference>
<dbReference type="Proteomes" id="UP000492821">
    <property type="component" value="Unassembled WGS sequence"/>
</dbReference>
<sequence>MADFFGEIEEIPFNVCGQIADRFVIEAPIDDLVKRDFLTYHVCDSENPDFNLLLMFPRHDVKQSRKNTSVHRLIAVIEATKNRSVHFPRLIMSGKLPQLIFGADGEQAIERDPEWPDRPMALIETDTTLLATLPCLAPNGALPVETAIHVGLGMFRALAALHRAGFVHRLVSPFSFTVPSPPTVEGIQRGITFFDMSHVIPFPIKPRVFVPFVGTMRYSSLRAHMGREQGPSDDVISLIYVVAELISGKLPWRSVRDESVIITLKKAFIKSDCFKRLPRELRKLYRDMYLTPGPAMIDHNVILSQFMLLVNRRCQRYKNEMPPFMDVEVPKAIQRAKREKEQRGRNLGGSLPVADGNPVGDTG</sequence>
<proteinExistence type="predicted"/>
<dbReference type="WBParaSite" id="Pan_g17441.t1">
    <property type="protein sequence ID" value="Pan_g17441.t1"/>
    <property type="gene ID" value="Pan_g17441"/>
</dbReference>
<keyword evidence="2" id="KW-1185">Reference proteome</keyword>
<feature type="region of interest" description="Disordered" evidence="1">
    <location>
        <begin position="335"/>
        <end position="363"/>
    </location>
</feature>
<name>A0A7E4V8Y3_PANRE</name>
<evidence type="ECO:0000256" key="1">
    <source>
        <dbReference type="SAM" id="MobiDB-lite"/>
    </source>
</evidence>
<protein>
    <submittedName>
        <fullName evidence="3">Protein kinase domain-containing protein</fullName>
    </submittedName>
</protein>
<organism evidence="2 3">
    <name type="scientific">Panagrellus redivivus</name>
    <name type="common">Microworm</name>
    <dbReference type="NCBI Taxonomy" id="6233"/>
    <lineage>
        <taxon>Eukaryota</taxon>
        <taxon>Metazoa</taxon>
        <taxon>Ecdysozoa</taxon>
        <taxon>Nematoda</taxon>
        <taxon>Chromadorea</taxon>
        <taxon>Rhabditida</taxon>
        <taxon>Tylenchina</taxon>
        <taxon>Panagrolaimomorpha</taxon>
        <taxon>Panagrolaimoidea</taxon>
        <taxon>Panagrolaimidae</taxon>
        <taxon>Panagrellus</taxon>
    </lineage>
</organism>
<dbReference type="InterPro" id="IPR050235">
    <property type="entry name" value="CK1_Ser-Thr_kinase"/>
</dbReference>
<reference evidence="3" key="2">
    <citation type="submission" date="2020-10" db="UniProtKB">
        <authorList>
            <consortium name="WormBaseParasite"/>
        </authorList>
    </citation>
    <scope>IDENTIFICATION</scope>
</reference>
<dbReference type="SUPFAM" id="SSF56112">
    <property type="entry name" value="Protein kinase-like (PK-like)"/>
    <property type="match status" value="1"/>
</dbReference>